<protein>
    <submittedName>
        <fullName evidence="2">Uncharacterized protein DUF3296</fullName>
    </submittedName>
</protein>
<dbReference type="RefSeq" id="WP_133040723.1">
    <property type="nucleotide sequence ID" value="NZ_SLWF01000066.1"/>
</dbReference>
<proteinExistence type="predicted"/>
<dbReference type="Pfam" id="PF11726">
    <property type="entry name" value="YagK_YfjJ_C"/>
    <property type="match status" value="1"/>
</dbReference>
<dbReference type="AlphaFoldDB" id="A0A4R2F5P3"/>
<evidence type="ECO:0000313" key="2">
    <source>
        <dbReference type="EMBL" id="TCN75731.1"/>
    </source>
</evidence>
<dbReference type="EMBL" id="SLWF01000066">
    <property type="protein sequence ID" value="TCN75731.1"/>
    <property type="molecule type" value="Genomic_DNA"/>
</dbReference>
<feature type="domain" description="YagK/YfjJ C-terminal" evidence="1">
    <location>
        <begin position="37"/>
        <end position="99"/>
    </location>
</feature>
<evidence type="ECO:0000313" key="3">
    <source>
        <dbReference type="Proteomes" id="UP000294832"/>
    </source>
</evidence>
<organism evidence="2 3">
    <name type="scientific">Shewanella fodinae</name>
    <dbReference type="NCBI Taxonomy" id="552357"/>
    <lineage>
        <taxon>Bacteria</taxon>
        <taxon>Pseudomonadati</taxon>
        <taxon>Pseudomonadota</taxon>
        <taxon>Gammaproteobacteria</taxon>
        <taxon>Alteromonadales</taxon>
        <taxon>Shewanellaceae</taxon>
        <taxon>Shewanella</taxon>
    </lineage>
</organism>
<dbReference type="Proteomes" id="UP000294832">
    <property type="component" value="Unassembled WGS sequence"/>
</dbReference>
<evidence type="ECO:0000259" key="1">
    <source>
        <dbReference type="Pfam" id="PF11726"/>
    </source>
</evidence>
<reference evidence="2 3" key="1">
    <citation type="submission" date="2019-03" db="EMBL/GenBank/DDBJ databases">
        <title>Freshwater and sediment microbial communities from various areas in North America, analyzing microbe dynamics in response to fracking.</title>
        <authorList>
            <person name="Lamendella R."/>
        </authorList>
    </citation>
    <scope>NUCLEOTIDE SEQUENCE [LARGE SCALE GENOMIC DNA]</scope>
    <source>
        <strain evidence="2 3">74A</strain>
    </source>
</reference>
<accession>A0A4R2F5P3</accession>
<gene>
    <name evidence="2" type="ORF">EDC91_1661</name>
</gene>
<name>A0A4R2F5P3_9GAMM</name>
<sequence length="103" mass="12545">MNLLQRFTNPSVLPYPLVQYEYRQLAILLRLFERHQQRFPRLTFIRFDLHFPQELNVDDSKVISRFIDAFKARLVAWDNQRLSNHPIGFGYAWCREQVDLNRH</sequence>
<dbReference type="InterPro" id="IPR057271">
    <property type="entry name" value="YagK_YfjJ_C"/>
</dbReference>
<keyword evidence="3" id="KW-1185">Reference proteome</keyword>
<comment type="caution">
    <text evidence="2">The sequence shown here is derived from an EMBL/GenBank/DDBJ whole genome shotgun (WGS) entry which is preliminary data.</text>
</comment>
<dbReference type="OrthoDB" id="5701642at2"/>